<evidence type="ECO:0000313" key="2">
    <source>
        <dbReference type="EMBL" id="STY96304.1"/>
    </source>
</evidence>
<name>A0A378Q7B5_FAUOS</name>
<keyword evidence="1" id="KW-0472">Membrane</keyword>
<accession>A0A378Q7B5</accession>
<feature type="transmembrane region" description="Helical" evidence="1">
    <location>
        <begin position="6"/>
        <end position="23"/>
    </location>
</feature>
<evidence type="ECO:0000256" key="1">
    <source>
        <dbReference type="SAM" id="Phobius"/>
    </source>
</evidence>
<keyword evidence="1" id="KW-0812">Transmembrane</keyword>
<reference evidence="2 3" key="1">
    <citation type="submission" date="2018-06" db="EMBL/GenBank/DDBJ databases">
        <authorList>
            <consortium name="Pathogen Informatics"/>
            <person name="Doyle S."/>
        </authorList>
    </citation>
    <scope>NUCLEOTIDE SEQUENCE [LARGE SCALE GENOMIC DNA]</scope>
    <source>
        <strain evidence="2 3">NCTC10465</strain>
    </source>
</reference>
<evidence type="ECO:0000313" key="3">
    <source>
        <dbReference type="Proteomes" id="UP000255230"/>
    </source>
</evidence>
<sequence>MHFFSAIFLFLSLIIKIILKFIYKIVNGTQITFLVQ</sequence>
<dbReference type="Proteomes" id="UP000255230">
    <property type="component" value="Unassembled WGS sequence"/>
</dbReference>
<organism evidence="2 3">
    <name type="scientific">Faucicola osloensis</name>
    <name type="common">Moraxella osloensis</name>
    <dbReference type="NCBI Taxonomy" id="34062"/>
    <lineage>
        <taxon>Bacteria</taxon>
        <taxon>Pseudomonadati</taxon>
        <taxon>Pseudomonadota</taxon>
        <taxon>Gammaproteobacteria</taxon>
        <taxon>Moraxellales</taxon>
        <taxon>Moraxellaceae</taxon>
        <taxon>Faucicola</taxon>
    </lineage>
</organism>
<keyword evidence="3" id="KW-1185">Reference proteome</keyword>
<keyword evidence="1" id="KW-1133">Transmembrane helix</keyword>
<protein>
    <submittedName>
        <fullName evidence="2">Uncharacterized protein</fullName>
    </submittedName>
</protein>
<proteinExistence type="predicted"/>
<gene>
    <name evidence="2" type="ORF">NCTC10465_00053</name>
</gene>
<dbReference type="EMBL" id="UGPY01000001">
    <property type="protein sequence ID" value="STY96304.1"/>
    <property type="molecule type" value="Genomic_DNA"/>
</dbReference>
<dbReference type="AlphaFoldDB" id="A0A378Q7B5"/>